<sequence>MLAKLWTNFGISNVSKSFGNYPILDRIDLEFNRGSFICVLGPSGSGKSTLLDLIAGFERPTSGAIRLGLEEIRSAGPDRVVVFQDVSNALFPWLTVRENVEFGISRLPRAERQQRVARVLEMVNLANHTNKFPSELSGGMKQRVQIARGLAMEPDMLLMDEPFGALDAITRKKLQTDLKSLWEETGKTIFFVTHDIEEALLLATEIVVLSTGPGARVKEWIRRDQIPQDPATVEYVAMKTRLERALDIDEDH</sequence>
<proteinExistence type="inferred from homology"/>
<dbReference type="InterPro" id="IPR050093">
    <property type="entry name" value="ABC_SmlMolc_Importer"/>
</dbReference>
<dbReference type="EMBL" id="JACJHZ010000010">
    <property type="protein sequence ID" value="MBA9020560.1"/>
    <property type="molecule type" value="Genomic_DNA"/>
</dbReference>
<dbReference type="Gene3D" id="3.40.50.300">
    <property type="entry name" value="P-loop containing nucleotide triphosphate hydrolases"/>
    <property type="match status" value="1"/>
</dbReference>
<evidence type="ECO:0000256" key="3">
    <source>
        <dbReference type="ARBA" id="ARBA00022741"/>
    </source>
</evidence>
<keyword evidence="3" id="KW-0547">Nucleotide-binding</keyword>
<dbReference type="InterPro" id="IPR027417">
    <property type="entry name" value="P-loop_NTPase"/>
</dbReference>
<evidence type="ECO:0000313" key="6">
    <source>
        <dbReference type="EMBL" id="MBA9020560.1"/>
    </source>
</evidence>
<evidence type="ECO:0000256" key="4">
    <source>
        <dbReference type="ARBA" id="ARBA00022840"/>
    </source>
</evidence>
<dbReference type="Proteomes" id="UP000587524">
    <property type="component" value="Unassembled WGS sequence"/>
</dbReference>
<dbReference type="SUPFAM" id="SSF52540">
    <property type="entry name" value="P-loop containing nucleoside triphosphate hydrolases"/>
    <property type="match status" value="1"/>
</dbReference>
<dbReference type="RefSeq" id="WP_182574199.1">
    <property type="nucleotide sequence ID" value="NZ_JACJHY010000010.1"/>
</dbReference>
<dbReference type="PANTHER" id="PTHR42781:SF8">
    <property type="entry name" value="BICARBONATE TRANSPORT ATP-BINDING PROTEIN CMPC"/>
    <property type="match status" value="1"/>
</dbReference>
<keyword evidence="4 6" id="KW-0067">ATP-binding</keyword>
<reference evidence="6 7" key="1">
    <citation type="submission" date="2020-08" db="EMBL/GenBank/DDBJ databases">
        <title>Genomic Encyclopedia of Type Strains, Phase IV (KMG-IV): sequencing the most valuable type-strain genomes for metagenomic binning, comparative biology and taxonomic classification.</title>
        <authorList>
            <person name="Goeker M."/>
        </authorList>
    </citation>
    <scope>NUCLEOTIDE SEQUENCE [LARGE SCALE GENOMIC DNA]</scope>
    <source>
        <strain evidence="6 7">DSM 17455</strain>
    </source>
</reference>
<protein>
    <submittedName>
        <fullName evidence="6">NitT/TauT family transport system ATP-binding protein</fullName>
    </submittedName>
</protein>
<dbReference type="PROSITE" id="PS50893">
    <property type="entry name" value="ABC_TRANSPORTER_2"/>
    <property type="match status" value="1"/>
</dbReference>
<comment type="caution">
    <text evidence="6">The sequence shown here is derived from an EMBL/GenBank/DDBJ whole genome shotgun (WGS) entry which is preliminary data.</text>
</comment>
<dbReference type="Pfam" id="PF00005">
    <property type="entry name" value="ABC_tran"/>
    <property type="match status" value="1"/>
</dbReference>
<dbReference type="InterPro" id="IPR017871">
    <property type="entry name" value="ABC_transporter-like_CS"/>
</dbReference>
<evidence type="ECO:0000256" key="2">
    <source>
        <dbReference type="ARBA" id="ARBA00022448"/>
    </source>
</evidence>
<gene>
    <name evidence="6" type="ORF">HNQ97_002562</name>
</gene>
<dbReference type="GO" id="GO:0005524">
    <property type="term" value="F:ATP binding"/>
    <property type="evidence" value="ECO:0007669"/>
    <property type="project" value="UniProtKB-KW"/>
</dbReference>
<accession>A0ABR6C6C4</accession>
<evidence type="ECO:0000259" key="5">
    <source>
        <dbReference type="PROSITE" id="PS50893"/>
    </source>
</evidence>
<dbReference type="PROSITE" id="PS00211">
    <property type="entry name" value="ABC_TRANSPORTER_1"/>
    <property type="match status" value="1"/>
</dbReference>
<evidence type="ECO:0000256" key="1">
    <source>
        <dbReference type="ARBA" id="ARBA00005417"/>
    </source>
</evidence>
<keyword evidence="7" id="KW-1185">Reference proteome</keyword>
<dbReference type="CDD" id="cd03293">
    <property type="entry name" value="ABC_NrtD_SsuB_transporters"/>
    <property type="match status" value="1"/>
</dbReference>
<evidence type="ECO:0000313" key="7">
    <source>
        <dbReference type="Proteomes" id="UP000587524"/>
    </source>
</evidence>
<dbReference type="PANTHER" id="PTHR42781">
    <property type="entry name" value="SPERMIDINE/PUTRESCINE IMPORT ATP-BINDING PROTEIN POTA"/>
    <property type="match status" value="1"/>
</dbReference>
<dbReference type="InterPro" id="IPR003439">
    <property type="entry name" value="ABC_transporter-like_ATP-bd"/>
</dbReference>
<name>A0ABR6C6C4_9HYPH</name>
<comment type="similarity">
    <text evidence="1">Belongs to the ABC transporter superfamily.</text>
</comment>
<dbReference type="SMART" id="SM00382">
    <property type="entry name" value="AAA"/>
    <property type="match status" value="1"/>
</dbReference>
<keyword evidence="2" id="KW-0813">Transport</keyword>
<dbReference type="InterPro" id="IPR003593">
    <property type="entry name" value="AAA+_ATPase"/>
</dbReference>
<organism evidence="6 7">
    <name type="scientific">Aminobacter ciceronei</name>
    <dbReference type="NCBI Taxonomy" id="150723"/>
    <lineage>
        <taxon>Bacteria</taxon>
        <taxon>Pseudomonadati</taxon>
        <taxon>Pseudomonadota</taxon>
        <taxon>Alphaproteobacteria</taxon>
        <taxon>Hyphomicrobiales</taxon>
        <taxon>Phyllobacteriaceae</taxon>
        <taxon>Aminobacter</taxon>
    </lineage>
</organism>
<feature type="domain" description="ABC transporter" evidence="5">
    <location>
        <begin position="9"/>
        <end position="236"/>
    </location>
</feature>